<keyword evidence="1" id="KW-0812">Transmembrane</keyword>
<evidence type="ECO:0000256" key="1">
    <source>
        <dbReference type="SAM" id="Phobius"/>
    </source>
</evidence>
<dbReference type="EMBL" id="JACPNR010000009">
    <property type="protein sequence ID" value="MBI2678468.1"/>
    <property type="molecule type" value="Genomic_DNA"/>
</dbReference>
<comment type="caution">
    <text evidence="2">The sequence shown here is derived from an EMBL/GenBank/DDBJ whole genome shotgun (WGS) entry which is preliminary data.</text>
</comment>
<reference evidence="2" key="1">
    <citation type="submission" date="2020-07" db="EMBL/GenBank/DDBJ databases">
        <title>Huge and variable diversity of episymbiotic CPR bacteria and DPANN archaea in groundwater ecosystems.</title>
        <authorList>
            <person name="He C.Y."/>
            <person name="Keren R."/>
            <person name="Whittaker M."/>
            <person name="Farag I.F."/>
            <person name="Doudna J."/>
            <person name="Cate J.H.D."/>
            <person name="Banfield J.F."/>
        </authorList>
    </citation>
    <scope>NUCLEOTIDE SEQUENCE</scope>
    <source>
        <strain evidence="2">NC_groundwater_580_Pr5_B-0.1um_64_19</strain>
    </source>
</reference>
<evidence type="ECO:0000313" key="3">
    <source>
        <dbReference type="Proteomes" id="UP000779809"/>
    </source>
</evidence>
<accession>A0A932A976</accession>
<organism evidence="2 3">
    <name type="scientific">Candidatus Korobacter versatilis</name>
    <dbReference type="NCBI Taxonomy" id="658062"/>
    <lineage>
        <taxon>Bacteria</taxon>
        <taxon>Pseudomonadati</taxon>
        <taxon>Acidobacteriota</taxon>
        <taxon>Terriglobia</taxon>
        <taxon>Terriglobales</taxon>
        <taxon>Candidatus Korobacteraceae</taxon>
        <taxon>Candidatus Korobacter</taxon>
    </lineage>
</organism>
<feature type="transmembrane region" description="Helical" evidence="1">
    <location>
        <begin position="20"/>
        <end position="45"/>
    </location>
</feature>
<sequence>MAKPDREEREMERELTVQLYTQMFALGGAMVGVCLTVIGVLRLIIEVKGYRTMADDLVAIDGILFLLACVFSFLTLKATDPAKRKVFQRVTDTVFLSAISLMMGICALITWAFAHIGT</sequence>
<keyword evidence="1" id="KW-1133">Transmembrane helix</keyword>
<feature type="transmembrane region" description="Helical" evidence="1">
    <location>
        <begin position="57"/>
        <end position="74"/>
    </location>
</feature>
<proteinExistence type="predicted"/>
<gene>
    <name evidence="2" type="ORF">HYX28_06775</name>
</gene>
<dbReference type="AlphaFoldDB" id="A0A932A976"/>
<name>A0A932A976_9BACT</name>
<evidence type="ECO:0000313" key="2">
    <source>
        <dbReference type="EMBL" id="MBI2678468.1"/>
    </source>
</evidence>
<protein>
    <submittedName>
        <fullName evidence="2">Uncharacterized protein</fullName>
    </submittedName>
</protein>
<feature type="transmembrane region" description="Helical" evidence="1">
    <location>
        <begin position="94"/>
        <end position="114"/>
    </location>
</feature>
<dbReference type="Proteomes" id="UP000779809">
    <property type="component" value="Unassembled WGS sequence"/>
</dbReference>
<keyword evidence="1" id="KW-0472">Membrane</keyword>